<dbReference type="EMBL" id="JAGMVJ010000033">
    <property type="protein sequence ID" value="KAH7067848.1"/>
    <property type="molecule type" value="Genomic_DNA"/>
</dbReference>
<dbReference type="InterPro" id="IPR052337">
    <property type="entry name" value="SAT4-like"/>
</dbReference>
<dbReference type="PANTHER" id="PTHR33048:SF129">
    <property type="entry name" value="INTEGRAL MEMBRANE PROTEIN-RELATED"/>
    <property type="match status" value="1"/>
</dbReference>
<reference evidence="8" key="1">
    <citation type="journal article" date="2021" name="Nat. Commun.">
        <title>Genetic determinants of endophytism in the Arabidopsis root mycobiome.</title>
        <authorList>
            <person name="Mesny F."/>
            <person name="Miyauchi S."/>
            <person name="Thiergart T."/>
            <person name="Pickel B."/>
            <person name="Atanasova L."/>
            <person name="Karlsson M."/>
            <person name="Huettel B."/>
            <person name="Barry K.W."/>
            <person name="Haridas S."/>
            <person name="Chen C."/>
            <person name="Bauer D."/>
            <person name="Andreopoulos W."/>
            <person name="Pangilinan J."/>
            <person name="LaButti K."/>
            <person name="Riley R."/>
            <person name="Lipzen A."/>
            <person name="Clum A."/>
            <person name="Drula E."/>
            <person name="Henrissat B."/>
            <person name="Kohler A."/>
            <person name="Grigoriev I.V."/>
            <person name="Martin F.M."/>
            <person name="Hacquard S."/>
        </authorList>
    </citation>
    <scope>NUCLEOTIDE SEQUENCE</scope>
    <source>
        <strain evidence="8">MPI-SDFR-AT-0120</strain>
    </source>
</reference>
<evidence type="ECO:0000259" key="7">
    <source>
        <dbReference type="Pfam" id="PF20684"/>
    </source>
</evidence>
<dbReference type="PANTHER" id="PTHR33048">
    <property type="entry name" value="PTH11-LIKE INTEGRAL MEMBRANE PROTEIN (AFU_ORTHOLOGUE AFUA_5G11245)"/>
    <property type="match status" value="1"/>
</dbReference>
<dbReference type="Pfam" id="PF20684">
    <property type="entry name" value="Fung_rhodopsin"/>
    <property type="match status" value="1"/>
</dbReference>
<organism evidence="8 9">
    <name type="scientific">Paraphoma chrysanthemicola</name>
    <dbReference type="NCBI Taxonomy" id="798071"/>
    <lineage>
        <taxon>Eukaryota</taxon>
        <taxon>Fungi</taxon>
        <taxon>Dikarya</taxon>
        <taxon>Ascomycota</taxon>
        <taxon>Pezizomycotina</taxon>
        <taxon>Dothideomycetes</taxon>
        <taxon>Pleosporomycetidae</taxon>
        <taxon>Pleosporales</taxon>
        <taxon>Pleosporineae</taxon>
        <taxon>Phaeosphaeriaceae</taxon>
        <taxon>Paraphoma</taxon>
    </lineage>
</organism>
<dbReference type="InterPro" id="IPR049326">
    <property type="entry name" value="Rhodopsin_dom_fungi"/>
</dbReference>
<evidence type="ECO:0000256" key="3">
    <source>
        <dbReference type="ARBA" id="ARBA00022989"/>
    </source>
</evidence>
<comment type="similarity">
    <text evidence="5">Belongs to the SAT4 family.</text>
</comment>
<feature type="transmembrane region" description="Helical" evidence="6">
    <location>
        <begin position="34"/>
        <end position="57"/>
    </location>
</feature>
<evidence type="ECO:0000313" key="9">
    <source>
        <dbReference type="Proteomes" id="UP000813461"/>
    </source>
</evidence>
<keyword evidence="3 6" id="KW-1133">Transmembrane helix</keyword>
<dbReference type="Proteomes" id="UP000813461">
    <property type="component" value="Unassembled WGS sequence"/>
</dbReference>
<feature type="transmembrane region" description="Helical" evidence="6">
    <location>
        <begin position="276"/>
        <end position="300"/>
    </location>
</feature>
<feature type="non-terminal residue" evidence="8">
    <location>
        <position position="1"/>
    </location>
</feature>
<keyword evidence="2 6" id="KW-0812">Transmembrane</keyword>
<feature type="transmembrane region" description="Helical" evidence="6">
    <location>
        <begin position="200"/>
        <end position="226"/>
    </location>
</feature>
<evidence type="ECO:0000256" key="6">
    <source>
        <dbReference type="SAM" id="Phobius"/>
    </source>
</evidence>
<name>A0A8K0QTE3_9PLEO</name>
<evidence type="ECO:0000313" key="8">
    <source>
        <dbReference type="EMBL" id="KAH7067848.1"/>
    </source>
</evidence>
<evidence type="ECO:0000256" key="4">
    <source>
        <dbReference type="ARBA" id="ARBA00023136"/>
    </source>
</evidence>
<feature type="transmembrane region" description="Helical" evidence="6">
    <location>
        <begin position="113"/>
        <end position="136"/>
    </location>
</feature>
<accession>A0A8K0QTE3</accession>
<keyword evidence="9" id="KW-1185">Reference proteome</keyword>
<protein>
    <recommendedName>
        <fullName evidence="7">Rhodopsin domain-containing protein</fullName>
    </recommendedName>
</protein>
<feature type="transmembrane region" description="Helical" evidence="6">
    <location>
        <begin position="69"/>
        <end position="93"/>
    </location>
</feature>
<comment type="caution">
    <text evidence="8">The sequence shown here is derived from an EMBL/GenBank/DDBJ whole genome shotgun (WGS) entry which is preliminary data.</text>
</comment>
<evidence type="ECO:0000256" key="2">
    <source>
        <dbReference type="ARBA" id="ARBA00022692"/>
    </source>
</evidence>
<dbReference type="OrthoDB" id="5329176at2759"/>
<feature type="non-terminal residue" evidence="8">
    <location>
        <position position="309"/>
    </location>
</feature>
<evidence type="ECO:0000256" key="1">
    <source>
        <dbReference type="ARBA" id="ARBA00004141"/>
    </source>
</evidence>
<gene>
    <name evidence="8" type="ORF">FB567DRAFT_411952</name>
</gene>
<feature type="domain" description="Rhodopsin" evidence="7">
    <location>
        <begin position="53"/>
        <end position="302"/>
    </location>
</feature>
<feature type="transmembrane region" description="Helical" evidence="6">
    <location>
        <begin position="148"/>
        <end position="174"/>
    </location>
</feature>
<evidence type="ECO:0000256" key="5">
    <source>
        <dbReference type="ARBA" id="ARBA00038359"/>
    </source>
</evidence>
<keyword evidence="4 6" id="KW-0472">Membrane</keyword>
<proteinExistence type="inferred from homology"/>
<dbReference type="GO" id="GO:0016020">
    <property type="term" value="C:membrane"/>
    <property type="evidence" value="ECO:0007669"/>
    <property type="project" value="UniProtKB-SubCell"/>
</dbReference>
<feature type="transmembrane region" description="Helical" evidence="6">
    <location>
        <begin position="238"/>
        <end position="264"/>
    </location>
</feature>
<dbReference type="AlphaFoldDB" id="A0A8K0QTE3"/>
<comment type="subcellular location">
    <subcellularLocation>
        <location evidence="1">Membrane</location>
        <topology evidence="1">Multi-pass membrane protein</topology>
    </subcellularLocation>
</comment>
<sequence length="309" mass="34896">VNVLLARAGGLYPPKSVTGTWPKANHVDPVTRGWVVPIFLIASLVFTFAVYCARMWARLRVAKNAGLDDLLISIAMVLVVGSTIAVILGIRIYGFQWHVWDQTPHTLITTRQITLAIEILYLESTTLIKTSILCFYRRLTNGSISKTFLYCVWVTIAFVLSSAILFTFLIIFSYSPTEGYWHLYDSPWRRLNELKSLNEAAIIVSVTVIGTLQDLLICALPMTLVWNLQIGRRQKAALIAIFGVGLITCVCGIMRTYYAIYIYYGTYDITWYAFYAWIWTALEANLGVICASAPALKVFLRRHFNVPTN</sequence>